<dbReference type="RefSeq" id="WP_193187263.1">
    <property type="nucleotide sequence ID" value="NZ_JACVXA010000129.1"/>
</dbReference>
<dbReference type="Pfam" id="PF01527">
    <property type="entry name" value="HTH_Tnp_1"/>
    <property type="match status" value="1"/>
</dbReference>
<evidence type="ECO:0000313" key="2">
    <source>
        <dbReference type="EMBL" id="MBE3640680.1"/>
    </source>
</evidence>
<evidence type="ECO:0000256" key="1">
    <source>
        <dbReference type="ARBA" id="ARBA00009964"/>
    </source>
</evidence>
<comment type="caution">
    <text evidence="2">The sequence shown here is derived from an EMBL/GenBank/DDBJ whole genome shotgun (WGS) entry which is preliminary data.</text>
</comment>
<dbReference type="AlphaFoldDB" id="A0A8J7CJD1"/>
<dbReference type="PANTHER" id="PTHR37936:SF3">
    <property type="entry name" value="TRANSPOSASE INSC FOR INSERTION ELEMENT IS2A-RELATED"/>
    <property type="match status" value="1"/>
</dbReference>
<dbReference type="GO" id="GO:0006313">
    <property type="term" value="P:DNA transposition"/>
    <property type="evidence" value="ECO:0007669"/>
    <property type="project" value="InterPro"/>
</dbReference>
<dbReference type="InterPro" id="IPR002514">
    <property type="entry name" value="Transposase_8"/>
</dbReference>
<name>A0A8J7CJD1_9RHOB</name>
<proteinExistence type="inferred from homology"/>
<dbReference type="EMBL" id="JACVXA010000129">
    <property type="protein sequence ID" value="MBE3640680.1"/>
    <property type="molecule type" value="Genomic_DNA"/>
</dbReference>
<dbReference type="PANTHER" id="PTHR37936">
    <property type="entry name" value="TRANSPOSASE INSC FOR INSERTION ELEMENT IS2A-RELATED"/>
    <property type="match status" value="1"/>
</dbReference>
<dbReference type="SUPFAM" id="SSF48295">
    <property type="entry name" value="TrpR-like"/>
    <property type="match status" value="1"/>
</dbReference>
<gene>
    <name evidence="2" type="ORF">ICN82_21010</name>
</gene>
<reference evidence="2" key="1">
    <citation type="submission" date="2020-09" db="EMBL/GenBank/DDBJ databases">
        <title>A novel bacterium of genus Mangrovicoccus, isolated from South China Sea.</title>
        <authorList>
            <person name="Huang H."/>
            <person name="Mo K."/>
            <person name="Hu Y."/>
        </authorList>
    </citation>
    <scope>NUCLEOTIDE SEQUENCE</scope>
    <source>
        <strain evidence="2">HB182678</strain>
    </source>
</reference>
<keyword evidence="3" id="KW-1185">Reference proteome</keyword>
<evidence type="ECO:0000313" key="3">
    <source>
        <dbReference type="Proteomes" id="UP000609121"/>
    </source>
</evidence>
<dbReference type="Gene3D" id="1.10.10.10">
    <property type="entry name" value="Winged helix-like DNA-binding domain superfamily/Winged helix DNA-binding domain"/>
    <property type="match status" value="1"/>
</dbReference>
<comment type="similarity">
    <text evidence="1">Belongs to the transposase 8 family.</text>
</comment>
<protein>
    <submittedName>
        <fullName evidence="2">Transposase</fullName>
    </submittedName>
</protein>
<dbReference type="NCBIfam" id="NF047595">
    <property type="entry name" value="IS66_ISRel24_TnpA"/>
    <property type="match status" value="1"/>
</dbReference>
<dbReference type="Proteomes" id="UP000609121">
    <property type="component" value="Unassembled WGS sequence"/>
</dbReference>
<sequence length="127" mass="14320">MRHEVFTGPERRRRWSFEAKLAIIEEVGVNGWTVSDVARRHDVGRQNIYHWRRELRREGLWPRGVDAPVFLPVELAAADSADIAPTAAMASRVGEVAIVLANGRQLRCRADLPEAELSRLIRAIEAA</sequence>
<dbReference type="GO" id="GO:0004803">
    <property type="term" value="F:transposase activity"/>
    <property type="evidence" value="ECO:0007669"/>
    <property type="project" value="InterPro"/>
</dbReference>
<dbReference type="InterPro" id="IPR010921">
    <property type="entry name" value="Trp_repressor/repl_initiator"/>
</dbReference>
<organism evidence="2 3">
    <name type="scientific">Mangrovicoccus algicola</name>
    <dbReference type="NCBI Taxonomy" id="2771008"/>
    <lineage>
        <taxon>Bacteria</taxon>
        <taxon>Pseudomonadati</taxon>
        <taxon>Pseudomonadota</taxon>
        <taxon>Alphaproteobacteria</taxon>
        <taxon>Rhodobacterales</taxon>
        <taxon>Paracoccaceae</taxon>
        <taxon>Mangrovicoccus</taxon>
    </lineage>
</organism>
<accession>A0A8J7CJD1</accession>
<dbReference type="InterPro" id="IPR036388">
    <property type="entry name" value="WH-like_DNA-bd_sf"/>
</dbReference>
<dbReference type="GO" id="GO:0043565">
    <property type="term" value="F:sequence-specific DNA binding"/>
    <property type="evidence" value="ECO:0007669"/>
    <property type="project" value="InterPro"/>
</dbReference>